<evidence type="ECO:0000259" key="3">
    <source>
        <dbReference type="Pfam" id="PF00407"/>
    </source>
</evidence>
<keyword evidence="5" id="KW-1185">Reference proteome</keyword>
<dbReference type="GO" id="GO:0038023">
    <property type="term" value="F:signaling receptor activity"/>
    <property type="evidence" value="ECO:0007669"/>
    <property type="project" value="TreeGrafter"/>
</dbReference>
<reference evidence="4" key="1">
    <citation type="submission" date="2020-03" db="EMBL/GenBank/DDBJ databases">
        <title>Castanea mollissima Vanexum genome sequencing.</title>
        <authorList>
            <person name="Staton M."/>
        </authorList>
    </citation>
    <scope>NUCLEOTIDE SEQUENCE</scope>
    <source>
        <tissue evidence="4">Leaf</tissue>
    </source>
</reference>
<dbReference type="GO" id="GO:0004864">
    <property type="term" value="F:protein phosphatase inhibitor activity"/>
    <property type="evidence" value="ECO:0007669"/>
    <property type="project" value="TreeGrafter"/>
</dbReference>
<dbReference type="InterPro" id="IPR023393">
    <property type="entry name" value="START-like_dom_sf"/>
</dbReference>
<dbReference type="GO" id="GO:0005737">
    <property type="term" value="C:cytoplasm"/>
    <property type="evidence" value="ECO:0007669"/>
    <property type="project" value="TreeGrafter"/>
</dbReference>
<organism evidence="4 5">
    <name type="scientific">Castanea mollissima</name>
    <name type="common">Chinese chestnut</name>
    <dbReference type="NCBI Taxonomy" id="60419"/>
    <lineage>
        <taxon>Eukaryota</taxon>
        <taxon>Viridiplantae</taxon>
        <taxon>Streptophyta</taxon>
        <taxon>Embryophyta</taxon>
        <taxon>Tracheophyta</taxon>
        <taxon>Spermatophyta</taxon>
        <taxon>Magnoliopsida</taxon>
        <taxon>eudicotyledons</taxon>
        <taxon>Gunneridae</taxon>
        <taxon>Pentapetalae</taxon>
        <taxon>rosids</taxon>
        <taxon>fabids</taxon>
        <taxon>Fagales</taxon>
        <taxon>Fagaceae</taxon>
        <taxon>Castanea</taxon>
    </lineage>
</organism>
<dbReference type="PANTHER" id="PTHR31213:SF19">
    <property type="entry name" value="BET V I_MAJOR LATEX PROTEIN DOMAIN-CONTAINING PROTEIN"/>
    <property type="match status" value="1"/>
</dbReference>
<evidence type="ECO:0000256" key="2">
    <source>
        <dbReference type="ARBA" id="ARBA00022589"/>
    </source>
</evidence>
<dbReference type="InterPro" id="IPR050279">
    <property type="entry name" value="Plant_def-hormone_signal"/>
</dbReference>
<name>A0A8J4VTV2_9ROSI</name>
<dbReference type="GO" id="GO:0010427">
    <property type="term" value="F:abscisic acid binding"/>
    <property type="evidence" value="ECO:0007669"/>
    <property type="project" value="TreeGrafter"/>
</dbReference>
<comment type="similarity">
    <text evidence="1">Belongs to the BetVI family.</text>
</comment>
<dbReference type="Gene3D" id="3.30.530.20">
    <property type="match status" value="1"/>
</dbReference>
<comment type="caution">
    <text evidence="4">The sequence shown here is derived from an EMBL/GenBank/DDBJ whole genome shotgun (WGS) entry which is preliminary data.</text>
</comment>
<dbReference type="OrthoDB" id="1879545at2759"/>
<feature type="domain" description="Bet v I/Major latex protein" evidence="3">
    <location>
        <begin position="29"/>
        <end position="174"/>
    </location>
</feature>
<dbReference type="GO" id="GO:0006952">
    <property type="term" value="P:defense response"/>
    <property type="evidence" value="ECO:0007669"/>
    <property type="project" value="InterPro"/>
</dbReference>
<proteinExistence type="inferred from homology"/>
<dbReference type="GO" id="GO:0009738">
    <property type="term" value="P:abscisic acid-activated signaling pathway"/>
    <property type="evidence" value="ECO:0007669"/>
    <property type="project" value="TreeGrafter"/>
</dbReference>
<dbReference type="CDD" id="cd07816">
    <property type="entry name" value="Bet_v1-like"/>
    <property type="match status" value="1"/>
</dbReference>
<dbReference type="EMBL" id="JRKL02002019">
    <property type="protein sequence ID" value="KAF3960869.1"/>
    <property type="molecule type" value="Genomic_DNA"/>
</dbReference>
<dbReference type="Proteomes" id="UP000737018">
    <property type="component" value="Unassembled WGS sequence"/>
</dbReference>
<dbReference type="GO" id="GO:0009820">
    <property type="term" value="P:alkaloid metabolic process"/>
    <property type="evidence" value="ECO:0007669"/>
    <property type="project" value="UniProtKB-KW"/>
</dbReference>
<evidence type="ECO:0000313" key="5">
    <source>
        <dbReference type="Proteomes" id="UP000737018"/>
    </source>
</evidence>
<dbReference type="AlphaFoldDB" id="A0A8J4VTV2"/>
<dbReference type="PANTHER" id="PTHR31213">
    <property type="entry name" value="OS08G0374000 PROTEIN-RELATED"/>
    <property type="match status" value="1"/>
</dbReference>
<dbReference type="SUPFAM" id="SSF55961">
    <property type="entry name" value="Bet v1-like"/>
    <property type="match status" value="1"/>
</dbReference>
<accession>A0A8J4VTV2</accession>
<keyword evidence="2" id="KW-0017">Alkaloid metabolism</keyword>
<dbReference type="InterPro" id="IPR000916">
    <property type="entry name" value="Bet_v_I/MLP"/>
</dbReference>
<dbReference type="GO" id="GO:0005634">
    <property type="term" value="C:nucleus"/>
    <property type="evidence" value="ECO:0007669"/>
    <property type="project" value="TreeGrafter"/>
</dbReference>
<protein>
    <recommendedName>
        <fullName evidence="3">Bet v I/Major latex protein domain-containing protein</fullName>
    </recommendedName>
</protein>
<dbReference type="Pfam" id="PF00407">
    <property type="entry name" value="Bet_v_1"/>
    <property type="match status" value="1"/>
</dbReference>
<evidence type="ECO:0000313" key="4">
    <source>
        <dbReference type="EMBL" id="KAF3960869.1"/>
    </source>
</evidence>
<gene>
    <name evidence="4" type="ORF">CMV_014451</name>
</gene>
<evidence type="ECO:0000256" key="1">
    <source>
        <dbReference type="ARBA" id="ARBA00009744"/>
    </source>
</evidence>
<sequence length="182" mass="20366">MVAWCWASTLNTSQNSSAEKLKMFGQLSHELEINVPASEAWELYGTLRLAKLVEEDGTLIQKIELTEGDGGIGTILKLTFPPGTPGFTDYKEKFTKLDNEKRLKEAEVIEGGYLELGFTFYHNRFEVIEMDNDSCILRSTIEYDVKEEAAANASYATIDAVAKLAELAKNHLIKNKVSKDTH</sequence>